<keyword evidence="5 8" id="KW-0547">Nucleotide-binding</keyword>
<dbReference type="NCBIfam" id="TIGR01027">
    <property type="entry name" value="proB"/>
    <property type="match status" value="1"/>
</dbReference>
<name>A0A117M0P7_9BACT</name>
<comment type="subcellular location">
    <subcellularLocation>
        <location evidence="8">Cytoplasm</location>
    </subcellularLocation>
</comment>
<dbReference type="InterPro" id="IPR011529">
    <property type="entry name" value="Glu_5kinase"/>
</dbReference>
<dbReference type="GO" id="GO:0055129">
    <property type="term" value="P:L-proline biosynthetic process"/>
    <property type="evidence" value="ECO:0007669"/>
    <property type="project" value="UniProtKB-UniRule"/>
</dbReference>
<comment type="similarity">
    <text evidence="8">Belongs to the glutamate 5-kinase family.</text>
</comment>
<evidence type="ECO:0000256" key="6">
    <source>
        <dbReference type="ARBA" id="ARBA00022777"/>
    </source>
</evidence>
<evidence type="ECO:0000313" key="10">
    <source>
        <dbReference type="EMBL" id="KUK77966.1"/>
    </source>
</evidence>
<dbReference type="Gene3D" id="3.40.1160.10">
    <property type="entry name" value="Acetylglutamate kinase-like"/>
    <property type="match status" value="1"/>
</dbReference>
<dbReference type="Pfam" id="PF00696">
    <property type="entry name" value="AA_kinase"/>
    <property type="match status" value="1"/>
</dbReference>
<dbReference type="PATRIC" id="fig|294710.3.peg.901"/>
<keyword evidence="6 8" id="KW-0418">Kinase</keyword>
<evidence type="ECO:0000256" key="2">
    <source>
        <dbReference type="ARBA" id="ARBA00022605"/>
    </source>
</evidence>
<feature type="binding site" evidence="8">
    <location>
        <begin position="207"/>
        <end position="213"/>
    </location>
    <ligand>
        <name>ATP</name>
        <dbReference type="ChEBI" id="CHEBI:30616"/>
    </ligand>
</feature>
<dbReference type="PIRSF" id="PIRSF000729">
    <property type="entry name" value="GK"/>
    <property type="match status" value="1"/>
</dbReference>
<dbReference type="EC" id="2.7.2.11" evidence="8"/>
<evidence type="ECO:0000256" key="1">
    <source>
        <dbReference type="ARBA" id="ARBA00022490"/>
    </source>
</evidence>
<proteinExistence type="inferred from homology"/>
<evidence type="ECO:0000313" key="11">
    <source>
        <dbReference type="Proteomes" id="UP000053860"/>
    </source>
</evidence>
<feature type="domain" description="Aspartate/glutamate/uridylate kinase" evidence="9">
    <location>
        <begin position="3"/>
        <end position="231"/>
    </location>
</feature>
<feature type="binding site" evidence="8">
    <location>
        <begin position="166"/>
        <end position="167"/>
    </location>
    <ligand>
        <name>ATP</name>
        <dbReference type="ChEBI" id="CHEBI:30616"/>
    </ligand>
</feature>
<sequence length="256" mass="28384">MKKKLIIKIGTSTLTAGTNRISFAVIESLARQIVVLKENYEVVIVSSGAIATARQFVEINGYQRNVDSKQAMAAIGQTKLMELYDSIFSTFGLNIAQILLTYRDFENPVANENTRNTIKRLWQAGYIPIVNENDTVSIEEILLGDNDKLSALVAVITEADLLLLVSDIDGIFDRNPHLHADARLISEVTDLESIRSCIEEKESTLGTGGMSSKIYAAEICMHKGVEMWIVNGQRPNYIIRAMQGEIPCTRFGVKAK</sequence>
<dbReference type="SUPFAM" id="SSF53633">
    <property type="entry name" value="Carbamate kinase-like"/>
    <property type="match status" value="1"/>
</dbReference>
<dbReference type="EMBL" id="LGGN01000091">
    <property type="protein sequence ID" value="KUK77966.1"/>
    <property type="molecule type" value="Genomic_DNA"/>
</dbReference>
<feature type="binding site" evidence="8">
    <location>
        <position position="8"/>
    </location>
    <ligand>
        <name>ATP</name>
        <dbReference type="ChEBI" id="CHEBI:30616"/>
    </ligand>
</feature>
<dbReference type="FunFam" id="3.40.1160.10:FF:000006">
    <property type="entry name" value="Glutamate 5-kinase"/>
    <property type="match status" value="1"/>
</dbReference>
<evidence type="ECO:0000256" key="8">
    <source>
        <dbReference type="HAMAP-Rule" id="MF_00456"/>
    </source>
</evidence>
<dbReference type="InterPro" id="IPR001057">
    <property type="entry name" value="Glu/AcGlu_kinase"/>
</dbReference>
<gene>
    <name evidence="8" type="primary">proB</name>
    <name evidence="10" type="ORF">XD92_0619</name>
</gene>
<organism evidence="10 11">
    <name type="scientific">Proteiniphilum acetatigenes</name>
    <dbReference type="NCBI Taxonomy" id="294710"/>
    <lineage>
        <taxon>Bacteria</taxon>
        <taxon>Pseudomonadati</taxon>
        <taxon>Bacteroidota</taxon>
        <taxon>Bacteroidia</taxon>
        <taxon>Bacteroidales</taxon>
        <taxon>Dysgonomonadaceae</taxon>
        <taxon>Proteiniphilum</taxon>
    </lineage>
</organism>
<evidence type="ECO:0000256" key="4">
    <source>
        <dbReference type="ARBA" id="ARBA00022679"/>
    </source>
</evidence>
<dbReference type="PRINTS" id="PR00474">
    <property type="entry name" value="GLU5KINASE"/>
</dbReference>
<dbReference type="InterPro" id="IPR001048">
    <property type="entry name" value="Asp/Glu/Uridylate_kinase"/>
</dbReference>
<keyword evidence="2 8" id="KW-0028">Amino-acid biosynthesis</keyword>
<dbReference type="AlphaFoldDB" id="A0A117M0P7"/>
<evidence type="ECO:0000256" key="3">
    <source>
        <dbReference type="ARBA" id="ARBA00022650"/>
    </source>
</evidence>
<dbReference type="Proteomes" id="UP000053860">
    <property type="component" value="Unassembled WGS sequence"/>
</dbReference>
<dbReference type="GO" id="GO:0005829">
    <property type="term" value="C:cytosol"/>
    <property type="evidence" value="ECO:0007669"/>
    <property type="project" value="TreeGrafter"/>
</dbReference>
<keyword evidence="7 8" id="KW-0067">ATP-binding</keyword>
<reference evidence="11" key="1">
    <citation type="journal article" date="2015" name="MBio">
        <title>Genome-Resolved Metagenomic Analysis Reveals Roles for Candidate Phyla and Other Microbial Community Members in Biogeochemical Transformations in Oil Reservoirs.</title>
        <authorList>
            <person name="Hu P."/>
            <person name="Tom L."/>
            <person name="Singh A."/>
            <person name="Thomas B.C."/>
            <person name="Baker B.J."/>
            <person name="Piceno Y.M."/>
            <person name="Andersen G.L."/>
            <person name="Banfield J.F."/>
        </authorList>
    </citation>
    <scope>NUCLEOTIDE SEQUENCE [LARGE SCALE GENOMIC DNA]</scope>
</reference>
<keyword evidence="1 8" id="KW-0963">Cytoplasm</keyword>
<comment type="caution">
    <text evidence="10">The sequence shown here is derived from an EMBL/GenBank/DDBJ whole genome shotgun (WGS) entry which is preliminary data.</text>
</comment>
<dbReference type="PROSITE" id="PS00902">
    <property type="entry name" value="GLUTAMATE_5_KINASE"/>
    <property type="match status" value="1"/>
</dbReference>
<dbReference type="InterPro" id="IPR041739">
    <property type="entry name" value="G5K_ProB"/>
</dbReference>
<evidence type="ECO:0000256" key="5">
    <source>
        <dbReference type="ARBA" id="ARBA00022741"/>
    </source>
</evidence>
<dbReference type="PANTHER" id="PTHR43654:SF3">
    <property type="entry name" value="GLUTAMATE 5-KINASE"/>
    <property type="match status" value="1"/>
</dbReference>
<dbReference type="InterPro" id="IPR019797">
    <property type="entry name" value="Glutamate_5-kinase_CS"/>
</dbReference>
<evidence type="ECO:0000256" key="7">
    <source>
        <dbReference type="ARBA" id="ARBA00022840"/>
    </source>
</evidence>
<comment type="function">
    <text evidence="8">Catalyzes the transfer of a phosphate group to glutamate to form L-glutamate 5-phosphate.</text>
</comment>
<feature type="binding site" evidence="8">
    <location>
        <position position="47"/>
    </location>
    <ligand>
        <name>substrate</name>
    </ligand>
</feature>
<dbReference type="InterPro" id="IPR005715">
    <property type="entry name" value="Glu_5kinase/COase_Synthase"/>
</dbReference>
<protein>
    <recommendedName>
        <fullName evidence="8">Glutamate 5-kinase</fullName>
        <ecNumber evidence="8">2.7.2.11</ecNumber>
    </recommendedName>
    <alternativeName>
        <fullName evidence="8">Gamma-glutamyl kinase</fullName>
        <shortName evidence="8">GK</shortName>
    </alternativeName>
</protein>
<comment type="pathway">
    <text evidence="8">Amino-acid biosynthesis; L-proline biosynthesis; L-glutamate 5-semialdehyde from L-glutamate: step 1/2.</text>
</comment>
<keyword evidence="3 8" id="KW-0641">Proline biosynthesis</keyword>
<dbReference type="GO" id="GO:0005524">
    <property type="term" value="F:ATP binding"/>
    <property type="evidence" value="ECO:0007669"/>
    <property type="project" value="UniProtKB-KW"/>
</dbReference>
<keyword evidence="4 8" id="KW-0808">Transferase</keyword>
<feature type="binding site" evidence="8">
    <location>
        <position position="146"/>
    </location>
    <ligand>
        <name>substrate</name>
    </ligand>
</feature>
<dbReference type="CDD" id="cd04242">
    <property type="entry name" value="AAK_G5K_ProB"/>
    <property type="match status" value="1"/>
</dbReference>
<dbReference type="GO" id="GO:0004349">
    <property type="term" value="F:glutamate 5-kinase activity"/>
    <property type="evidence" value="ECO:0007669"/>
    <property type="project" value="UniProtKB-UniRule"/>
</dbReference>
<dbReference type="PANTHER" id="PTHR43654">
    <property type="entry name" value="GLUTAMATE 5-KINASE"/>
    <property type="match status" value="1"/>
</dbReference>
<evidence type="ECO:0000259" key="9">
    <source>
        <dbReference type="Pfam" id="PF00696"/>
    </source>
</evidence>
<accession>A0A117M0P7</accession>
<comment type="catalytic activity">
    <reaction evidence="8">
        <text>L-glutamate + ATP = L-glutamyl 5-phosphate + ADP</text>
        <dbReference type="Rhea" id="RHEA:14877"/>
        <dbReference type="ChEBI" id="CHEBI:29985"/>
        <dbReference type="ChEBI" id="CHEBI:30616"/>
        <dbReference type="ChEBI" id="CHEBI:58274"/>
        <dbReference type="ChEBI" id="CHEBI:456216"/>
        <dbReference type="EC" id="2.7.2.11"/>
    </reaction>
</comment>
<dbReference type="HAMAP" id="MF_00456">
    <property type="entry name" value="ProB"/>
    <property type="match status" value="1"/>
</dbReference>
<feature type="binding site" evidence="8">
    <location>
        <position position="134"/>
    </location>
    <ligand>
        <name>substrate</name>
    </ligand>
</feature>
<dbReference type="InterPro" id="IPR036393">
    <property type="entry name" value="AceGlu_kinase-like_sf"/>
</dbReference>
<dbReference type="UniPathway" id="UPA00098">
    <property type="reaction ID" value="UER00359"/>
</dbReference>